<dbReference type="STRING" id="519424.AZF04_15850"/>
<gene>
    <name evidence="1" type="ORF">AZF04_15850</name>
</gene>
<dbReference type="AlphaFoldDB" id="A0A161PJX2"/>
<dbReference type="Pfam" id="PF20074">
    <property type="entry name" value="DUF6470"/>
    <property type="match status" value="1"/>
</dbReference>
<dbReference type="InterPro" id="IPR045527">
    <property type="entry name" value="DUF6470"/>
</dbReference>
<accession>A0A161PJX2</accession>
<protein>
    <submittedName>
        <fullName evidence="1">Uncharacterized protein</fullName>
    </submittedName>
</protein>
<dbReference type="EMBL" id="LTAO01000005">
    <property type="protein sequence ID" value="KYG33697.1"/>
    <property type="molecule type" value="Genomic_DNA"/>
</dbReference>
<proteinExistence type="predicted"/>
<reference evidence="1" key="1">
    <citation type="submission" date="2016-02" db="EMBL/GenBank/DDBJ databases">
        <title>Genome sequence of Bacillus trypoxylicola KCTC 13244(T).</title>
        <authorList>
            <person name="Jeong H."/>
            <person name="Park S.-H."/>
            <person name="Choi S.-K."/>
        </authorList>
    </citation>
    <scope>NUCLEOTIDE SEQUENCE [LARGE SCALE GENOMIC DNA]</scope>
    <source>
        <strain evidence="1">KCTC 13244</strain>
    </source>
</reference>
<evidence type="ECO:0000313" key="1">
    <source>
        <dbReference type="EMBL" id="KYG33697.1"/>
    </source>
</evidence>
<keyword evidence="2" id="KW-1185">Reference proteome</keyword>
<dbReference type="Proteomes" id="UP000075806">
    <property type="component" value="Unassembled WGS sequence"/>
</dbReference>
<organism evidence="1 2">
    <name type="scientific">Alkalihalobacillus trypoxylicola</name>
    <dbReference type="NCBI Taxonomy" id="519424"/>
    <lineage>
        <taxon>Bacteria</taxon>
        <taxon>Bacillati</taxon>
        <taxon>Bacillota</taxon>
        <taxon>Bacilli</taxon>
        <taxon>Bacillales</taxon>
        <taxon>Bacillaceae</taxon>
        <taxon>Alkalihalobacillus</taxon>
    </lineage>
</organism>
<name>A0A161PJX2_9BACI</name>
<dbReference type="OrthoDB" id="2112831at2"/>
<comment type="caution">
    <text evidence="1">The sequence shown here is derived from an EMBL/GenBank/DDBJ whole genome shotgun (WGS) entry which is preliminary data.</text>
</comment>
<dbReference type="RefSeq" id="WP_061947759.1">
    <property type="nucleotide sequence ID" value="NZ_LTAO01000005.1"/>
</dbReference>
<evidence type="ECO:0000313" key="2">
    <source>
        <dbReference type="Proteomes" id="UP000075806"/>
    </source>
</evidence>
<sequence>MNFPRLHINQQNASIAINKYEPPVQIKQHSANMQIDQRRGDYVRMHSTSSQLFIDQSLAFADAHLKSPLNMASEYYQKMTSSVFSFISKKINEGKQLAAIENGRNAFSDIAKAANQPPMKKSNITYMPKSMDRVKFDFVPGTVHFNVPSGEIDVYVQRRDPEIFFPKWKSDVYVKQKNQIAFEVIGANINKGL</sequence>